<sequence>MKHASYVHGASQQALIGQTIGQLFDEASQQYASQQALIVRHQGIRWSYAELRQQVDRLACGLLRLGLQPGDRIGIWSQNNAEWVLTQFATAKAGLVLVNINPAYRRSELEYAINKVGCRALIASPSFKSSNYIEMLQDLLPELADSQPGALRAARMPRLEWVIRMGQQATSGMLGFADLLSEPTPQELAALQQLGQTLQFDDAINIQFTSGTTGSPKGATLSHHNILNNAFFTGQAMGFGPDDRLCIPVPLYHCFGMVLGTLTCLTHGACMVFPAESFDVLSVLHAVQEERCTALHGVPTMFISLLDHPQFAEFDLSSLRTGVMAGSPCPIEVMKRVTTLMHMEQVTIGYGMTETSPLSFQSRADTPLDKRVSTVGLVHPHVEVKIVDNDGRIVAHGETGELLTRGYSVMLGYWDDPQKTADSIDQSGWMHSGDLAVMDGQGYVNIVGRVKDMVIRGGENIYPREVEEFFYSHPKIQEVQVIGVPDDRFGEELCAWIKLRDGETASVDDMRAFCQGQIAHYKIPRYIEFVDSFPMTITGKIQKFVMRQQMKEKLGLSDARTA</sequence>
<keyword evidence="6" id="KW-1185">Reference proteome</keyword>
<evidence type="ECO:0000256" key="2">
    <source>
        <dbReference type="ARBA" id="ARBA00022598"/>
    </source>
</evidence>
<dbReference type="Pfam" id="PF00501">
    <property type="entry name" value="AMP-binding"/>
    <property type="match status" value="1"/>
</dbReference>
<dbReference type="InterPro" id="IPR000873">
    <property type="entry name" value="AMP-dep_synth/lig_dom"/>
</dbReference>
<dbReference type="PROSITE" id="PS00455">
    <property type="entry name" value="AMP_BINDING"/>
    <property type="match status" value="1"/>
</dbReference>
<evidence type="ECO:0000313" key="6">
    <source>
        <dbReference type="Proteomes" id="UP000248395"/>
    </source>
</evidence>
<dbReference type="Gene3D" id="3.30.300.30">
    <property type="match status" value="1"/>
</dbReference>
<evidence type="ECO:0000259" key="3">
    <source>
        <dbReference type="Pfam" id="PF00501"/>
    </source>
</evidence>
<dbReference type="EMBL" id="QJKC01000005">
    <property type="protein sequence ID" value="PXX49100.1"/>
    <property type="molecule type" value="Genomic_DNA"/>
</dbReference>
<dbReference type="FunFam" id="3.40.50.12780:FF:000003">
    <property type="entry name" value="Long-chain-fatty-acid--CoA ligase FadD"/>
    <property type="match status" value="1"/>
</dbReference>
<evidence type="ECO:0000313" key="5">
    <source>
        <dbReference type="EMBL" id="PXX49100.1"/>
    </source>
</evidence>
<evidence type="ECO:0000256" key="1">
    <source>
        <dbReference type="ARBA" id="ARBA00006432"/>
    </source>
</evidence>
<evidence type="ECO:0000259" key="4">
    <source>
        <dbReference type="Pfam" id="PF13193"/>
    </source>
</evidence>
<reference evidence="5 6" key="1">
    <citation type="submission" date="2018-05" db="EMBL/GenBank/DDBJ databases">
        <title>Genomic Encyclopedia of Type Strains, Phase IV (KMG-IV): sequencing the most valuable type-strain genomes for metagenomic binning, comparative biology and taxonomic classification.</title>
        <authorList>
            <person name="Goeker M."/>
        </authorList>
    </citation>
    <scope>NUCLEOTIDE SEQUENCE [LARGE SCALE GENOMIC DNA]</scope>
    <source>
        <strain evidence="5 6">DSM 25134</strain>
    </source>
</reference>
<proteinExistence type="inferred from homology"/>
<dbReference type="SUPFAM" id="SSF56801">
    <property type="entry name" value="Acetyl-CoA synthetase-like"/>
    <property type="match status" value="1"/>
</dbReference>
<comment type="similarity">
    <text evidence="1">Belongs to the ATP-dependent AMP-binding enzyme family.</text>
</comment>
<dbReference type="Gene3D" id="3.40.50.12780">
    <property type="entry name" value="N-terminal domain of ligase-like"/>
    <property type="match status" value="1"/>
</dbReference>
<dbReference type="Pfam" id="PF13193">
    <property type="entry name" value="AMP-binding_C"/>
    <property type="match status" value="1"/>
</dbReference>
<name>A0A318JVT9_9NEIS</name>
<dbReference type="Proteomes" id="UP000248395">
    <property type="component" value="Unassembled WGS sequence"/>
</dbReference>
<dbReference type="OrthoDB" id="9763207at2"/>
<dbReference type="CDD" id="cd05917">
    <property type="entry name" value="FACL_like_2"/>
    <property type="match status" value="1"/>
</dbReference>
<comment type="caution">
    <text evidence="5">The sequence shown here is derived from an EMBL/GenBank/DDBJ whole genome shotgun (WGS) entry which is preliminary data.</text>
</comment>
<dbReference type="NCBIfam" id="NF009233">
    <property type="entry name" value="PRK12583.1"/>
    <property type="match status" value="1"/>
</dbReference>
<keyword evidence="2" id="KW-0436">Ligase</keyword>
<dbReference type="FunFam" id="3.30.300.30:FF:000008">
    <property type="entry name" value="2,3-dihydroxybenzoate-AMP ligase"/>
    <property type="match status" value="1"/>
</dbReference>
<dbReference type="PANTHER" id="PTHR43201:SF5">
    <property type="entry name" value="MEDIUM-CHAIN ACYL-COA LIGASE ACSF2, MITOCHONDRIAL"/>
    <property type="match status" value="1"/>
</dbReference>
<accession>A0A318JVT9</accession>
<gene>
    <name evidence="5" type="ORF">DFR38_105143</name>
</gene>
<dbReference type="InterPro" id="IPR042099">
    <property type="entry name" value="ANL_N_sf"/>
</dbReference>
<protein>
    <submittedName>
        <fullName evidence="5">Fatty-acyl-CoA synthase</fullName>
    </submittedName>
</protein>
<dbReference type="InterPro" id="IPR045851">
    <property type="entry name" value="AMP-bd_C_sf"/>
</dbReference>
<dbReference type="PANTHER" id="PTHR43201">
    <property type="entry name" value="ACYL-COA SYNTHETASE"/>
    <property type="match status" value="1"/>
</dbReference>
<dbReference type="InterPro" id="IPR020845">
    <property type="entry name" value="AMP-binding_CS"/>
</dbReference>
<feature type="domain" description="AMP-binding enzyme C-terminal" evidence="4">
    <location>
        <begin position="465"/>
        <end position="540"/>
    </location>
</feature>
<dbReference type="GO" id="GO:0006631">
    <property type="term" value="P:fatty acid metabolic process"/>
    <property type="evidence" value="ECO:0007669"/>
    <property type="project" value="TreeGrafter"/>
</dbReference>
<organism evidence="5 6">
    <name type="scientific">Aquitalea magnusonii</name>
    <dbReference type="NCBI Taxonomy" id="332411"/>
    <lineage>
        <taxon>Bacteria</taxon>
        <taxon>Pseudomonadati</taxon>
        <taxon>Pseudomonadota</taxon>
        <taxon>Betaproteobacteria</taxon>
        <taxon>Neisseriales</taxon>
        <taxon>Chromobacteriaceae</taxon>
        <taxon>Aquitalea</taxon>
    </lineage>
</organism>
<dbReference type="InterPro" id="IPR025110">
    <property type="entry name" value="AMP-bd_C"/>
</dbReference>
<feature type="domain" description="AMP-dependent synthetase/ligase" evidence="3">
    <location>
        <begin position="24"/>
        <end position="414"/>
    </location>
</feature>
<dbReference type="RefSeq" id="WP_110313197.1">
    <property type="nucleotide sequence ID" value="NZ_QJKC01000005.1"/>
</dbReference>
<dbReference type="AlphaFoldDB" id="A0A318JVT9"/>
<dbReference type="GO" id="GO:0031956">
    <property type="term" value="F:medium-chain fatty acid-CoA ligase activity"/>
    <property type="evidence" value="ECO:0007669"/>
    <property type="project" value="TreeGrafter"/>
</dbReference>